<dbReference type="GO" id="GO:0008967">
    <property type="term" value="F:phosphoglycolate phosphatase activity"/>
    <property type="evidence" value="ECO:0007669"/>
    <property type="project" value="TreeGrafter"/>
</dbReference>
<dbReference type="GO" id="GO:0005829">
    <property type="term" value="C:cytosol"/>
    <property type="evidence" value="ECO:0007669"/>
    <property type="project" value="TreeGrafter"/>
</dbReference>
<protein>
    <recommendedName>
        <fullName evidence="1">Phosphonoacetaldehyde hydrolase</fullName>
        <shortName evidence="1">Phosphonatase</shortName>
        <ecNumber evidence="1">3.11.1.1</ecNumber>
    </recommendedName>
    <alternativeName>
        <fullName evidence="1">Phosphonoacetaldehyde phosphonohydrolase</fullName>
    </alternativeName>
</protein>
<name>A0A3E3K1X8_9FIRM</name>
<organism evidence="2 3">
    <name type="scientific">Sellimonas intestinalis</name>
    <dbReference type="NCBI Taxonomy" id="1653434"/>
    <lineage>
        <taxon>Bacteria</taxon>
        <taxon>Bacillati</taxon>
        <taxon>Bacillota</taxon>
        <taxon>Clostridia</taxon>
        <taxon>Lachnospirales</taxon>
        <taxon>Lachnospiraceae</taxon>
        <taxon>Sellimonas</taxon>
    </lineage>
</organism>
<dbReference type="InterPro" id="IPR050155">
    <property type="entry name" value="HAD-like_hydrolase_sf"/>
</dbReference>
<feature type="binding site" evidence="1">
    <location>
        <position position="11"/>
    </location>
    <ligand>
        <name>Mg(2+)</name>
        <dbReference type="ChEBI" id="CHEBI:18420"/>
    </ligand>
</feature>
<comment type="cofactor">
    <cofactor evidence="1">
        <name>Mg(2+)</name>
        <dbReference type="ChEBI" id="CHEBI:18420"/>
    </cofactor>
    <text evidence="1">Binds 1 Mg(2+) ion per subunit.</text>
</comment>
<proteinExistence type="inferred from homology"/>
<comment type="caution">
    <text evidence="2">The sequence shown here is derived from an EMBL/GenBank/DDBJ whole genome shotgun (WGS) entry which is preliminary data.</text>
</comment>
<dbReference type="GO" id="GO:0000287">
    <property type="term" value="F:magnesium ion binding"/>
    <property type="evidence" value="ECO:0007669"/>
    <property type="project" value="UniProtKB-UniRule"/>
</dbReference>
<comment type="subunit">
    <text evidence="1">Homodimer.</text>
</comment>
<dbReference type="OrthoDB" id="5504491at2"/>
<dbReference type="Gene3D" id="1.10.150.240">
    <property type="entry name" value="Putative phosphatase, domain 2"/>
    <property type="match status" value="1"/>
</dbReference>
<comment type="function">
    <text evidence="1">Involved in phosphonate degradation.</text>
</comment>
<dbReference type="InterPro" id="IPR036412">
    <property type="entry name" value="HAD-like_sf"/>
</dbReference>
<dbReference type="NCBIfam" id="TIGR01422">
    <property type="entry name" value="phosphonatase"/>
    <property type="match status" value="1"/>
</dbReference>
<dbReference type="InterPro" id="IPR006323">
    <property type="entry name" value="Phosphonoacetald_hydro"/>
</dbReference>
<dbReference type="GO" id="GO:0019700">
    <property type="term" value="P:organic phosphonate catabolic process"/>
    <property type="evidence" value="ECO:0007669"/>
    <property type="project" value="InterPro"/>
</dbReference>
<dbReference type="PANTHER" id="PTHR43434:SF19">
    <property type="entry name" value="PHOSPHONOACETALDEHYDE HYDROLASE"/>
    <property type="match status" value="1"/>
</dbReference>
<sequence>MKYEAVIFDWAGTTVDYGCFAPVQAFLDAFHEYGIDPTMEEVRGPMGMLKIDHIRTMLQGERISALWRDKYGRDWTEKDVQDVYELSEKKILEILPDFADPKPYVTETVASLREMGMKIGSTTGYTDEMMSIVVPKAKELGYEPDCWFSPNAVENYGRPYPYMIFKNMETLGLSDVRAVIKVGDTVSDIREGIHAGMKTVGIVEGSSVLGLSKGEFDALTEKEQREQYERAEKIYKEAGADYVIRDIRGLLDIVK</sequence>
<feature type="binding site" evidence="1">
    <location>
        <position position="9"/>
    </location>
    <ligand>
        <name>Mg(2+)</name>
        <dbReference type="ChEBI" id="CHEBI:18420"/>
    </ligand>
</feature>
<reference evidence="2 3" key="1">
    <citation type="submission" date="2018-08" db="EMBL/GenBank/DDBJ databases">
        <title>A genome reference for cultivated species of the human gut microbiota.</title>
        <authorList>
            <person name="Zou Y."/>
            <person name="Xue W."/>
            <person name="Luo G."/>
        </authorList>
    </citation>
    <scope>NUCLEOTIDE SEQUENCE [LARGE SCALE GENOMIC DNA]</scope>
    <source>
        <strain evidence="2 3">AF37-2AT</strain>
    </source>
</reference>
<dbReference type="SFLD" id="SFLDG01129">
    <property type="entry name" value="C1.5:_HAD__Beta-PGM__Phosphata"/>
    <property type="match status" value="1"/>
</dbReference>
<dbReference type="Proteomes" id="UP000261080">
    <property type="component" value="Unassembled WGS sequence"/>
</dbReference>
<dbReference type="EC" id="3.11.1.1" evidence="1"/>
<dbReference type="SFLD" id="SFLDS00003">
    <property type="entry name" value="Haloacid_Dehalogenase"/>
    <property type="match status" value="1"/>
</dbReference>
<dbReference type="InterPro" id="IPR023198">
    <property type="entry name" value="PGP-like_dom2"/>
</dbReference>
<comment type="similarity">
    <text evidence="1">Belongs to the HAD-like hydrolase superfamily. PhnX family.</text>
</comment>
<dbReference type="GO" id="GO:0050194">
    <property type="term" value="F:phosphonoacetaldehyde hydrolase activity"/>
    <property type="evidence" value="ECO:0007669"/>
    <property type="project" value="UniProtKB-UniRule"/>
</dbReference>
<dbReference type="GO" id="GO:0006281">
    <property type="term" value="P:DNA repair"/>
    <property type="evidence" value="ECO:0007669"/>
    <property type="project" value="TreeGrafter"/>
</dbReference>
<dbReference type="AlphaFoldDB" id="A0A3E3K1X8"/>
<evidence type="ECO:0000313" key="3">
    <source>
        <dbReference type="Proteomes" id="UP000261080"/>
    </source>
</evidence>
<dbReference type="EMBL" id="QVLX01000004">
    <property type="protein sequence ID" value="RGE87147.1"/>
    <property type="molecule type" value="Genomic_DNA"/>
</dbReference>
<dbReference type="HAMAP" id="MF_01375">
    <property type="entry name" value="PhnX"/>
    <property type="match status" value="1"/>
</dbReference>
<keyword evidence="1 2" id="KW-0378">Hydrolase</keyword>
<feature type="binding site" evidence="1">
    <location>
        <position position="184"/>
    </location>
    <ligand>
        <name>Mg(2+)</name>
        <dbReference type="ChEBI" id="CHEBI:18420"/>
    </ligand>
</feature>
<dbReference type="Gene3D" id="3.40.50.1000">
    <property type="entry name" value="HAD superfamily/HAD-like"/>
    <property type="match status" value="1"/>
</dbReference>
<dbReference type="PANTHER" id="PTHR43434">
    <property type="entry name" value="PHOSPHOGLYCOLATE PHOSPHATASE"/>
    <property type="match status" value="1"/>
</dbReference>
<feature type="active site" description="Schiff-base intermediate with substrate" evidence="1">
    <location>
        <position position="50"/>
    </location>
</feature>
<keyword evidence="1" id="KW-0460">Magnesium</keyword>
<evidence type="ECO:0000313" key="2">
    <source>
        <dbReference type="EMBL" id="RGE87147.1"/>
    </source>
</evidence>
<feature type="active site" description="Nucleophile" evidence="1">
    <location>
        <position position="9"/>
    </location>
</feature>
<dbReference type="SUPFAM" id="SSF56784">
    <property type="entry name" value="HAD-like"/>
    <property type="match status" value="1"/>
</dbReference>
<evidence type="ECO:0000256" key="1">
    <source>
        <dbReference type="HAMAP-Rule" id="MF_01375"/>
    </source>
</evidence>
<comment type="catalytic activity">
    <reaction evidence="1">
        <text>phosphonoacetaldehyde + H2O = acetaldehyde + phosphate + H(+)</text>
        <dbReference type="Rhea" id="RHEA:18905"/>
        <dbReference type="ChEBI" id="CHEBI:15343"/>
        <dbReference type="ChEBI" id="CHEBI:15377"/>
        <dbReference type="ChEBI" id="CHEBI:15378"/>
        <dbReference type="ChEBI" id="CHEBI:43474"/>
        <dbReference type="ChEBI" id="CHEBI:58383"/>
        <dbReference type="EC" id="3.11.1.1"/>
    </reaction>
</comment>
<dbReference type="RefSeq" id="WP_117493565.1">
    <property type="nucleotide sequence ID" value="NZ_CALBAT010000032.1"/>
</dbReference>
<gene>
    <name evidence="1" type="primary">phnX</name>
    <name evidence="2" type="ORF">DW016_09490</name>
</gene>
<keyword evidence="3" id="KW-1185">Reference proteome</keyword>
<accession>A0A3E3K1X8</accession>
<dbReference type="SFLD" id="SFLDG01135">
    <property type="entry name" value="C1.5.6:_HAD__Beta-PGM__Phospha"/>
    <property type="match status" value="1"/>
</dbReference>
<keyword evidence="1" id="KW-0704">Schiff base</keyword>
<dbReference type="Pfam" id="PF00702">
    <property type="entry name" value="Hydrolase"/>
    <property type="match status" value="1"/>
</dbReference>
<keyword evidence="1" id="KW-0479">Metal-binding</keyword>
<dbReference type="InterPro" id="IPR023214">
    <property type="entry name" value="HAD_sf"/>
</dbReference>